<feature type="transmembrane region" description="Helical" evidence="16">
    <location>
        <begin position="159"/>
        <end position="179"/>
    </location>
</feature>
<name>A0ABN6L2Z5_9PROT</name>
<evidence type="ECO:0000256" key="1">
    <source>
        <dbReference type="ARBA" id="ARBA00004141"/>
    </source>
</evidence>
<reference evidence="17" key="1">
    <citation type="submission" date="2021-10" db="EMBL/GenBank/DDBJ databases">
        <title>Genome Sequence of The Candidatus Hydrogeosomobacter endosymbioticus, an Intracellular Bacterial Symbiont of the Anaerobic Ciliate GW7.</title>
        <authorList>
            <person name="Shiohama Y."/>
            <person name="Shinzato N."/>
        </authorList>
    </citation>
    <scope>NUCLEOTIDE SEQUENCE [LARGE SCALE GENOMIC DNA]</scope>
    <source>
        <strain evidence="17">200920</strain>
    </source>
</reference>
<evidence type="ECO:0000256" key="13">
    <source>
        <dbReference type="ARBA" id="ARBA00041418"/>
    </source>
</evidence>
<evidence type="ECO:0000256" key="12">
    <source>
        <dbReference type="ARBA" id="ARBA00041185"/>
    </source>
</evidence>
<keyword evidence="17" id="KW-0132">Cell division</keyword>
<feature type="transmembrane region" description="Helical" evidence="16">
    <location>
        <begin position="12"/>
        <end position="32"/>
    </location>
</feature>
<dbReference type="PANTHER" id="PTHR30474">
    <property type="entry name" value="CELL CYCLE PROTEIN"/>
    <property type="match status" value="1"/>
</dbReference>
<evidence type="ECO:0000313" key="18">
    <source>
        <dbReference type="Proteomes" id="UP001320209"/>
    </source>
</evidence>
<feature type="transmembrane region" description="Helical" evidence="16">
    <location>
        <begin position="230"/>
        <end position="257"/>
    </location>
</feature>
<keyword evidence="2" id="KW-0328">Glycosyltransferase</keyword>
<dbReference type="Proteomes" id="UP001320209">
    <property type="component" value="Chromosome"/>
</dbReference>
<proteinExistence type="inferred from homology"/>
<evidence type="ECO:0000256" key="9">
    <source>
        <dbReference type="ARBA" id="ARBA00032370"/>
    </source>
</evidence>
<evidence type="ECO:0000256" key="7">
    <source>
        <dbReference type="ARBA" id="ARBA00022989"/>
    </source>
</evidence>
<keyword evidence="3" id="KW-0808">Transferase</keyword>
<evidence type="ECO:0000256" key="11">
    <source>
        <dbReference type="ARBA" id="ARBA00038053"/>
    </source>
</evidence>
<feature type="transmembrane region" description="Helical" evidence="16">
    <location>
        <begin position="269"/>
        <end position="287"/>
    </location>
</feature>
<feature type="transmembrane region" description="Helical" evidence="16">
    <location>
        <begin position="44"/>
        <end position="65"/>
    </location>
</feature>
<dbReference type="PANTHER" id="PTHR30474:SF2">
    <property type="entry name" value="PEPTIDOGLYCAN GLYCOSYLTRANSFERASE FTSW-RELATED"/>
    <property type="match status" value="1"/>
</dbReference>
<evidence type="ECO:0000256" key="4">
    <source>
        <dbReference type="ARBA" id="ARBA00022692"/>
    </source>
</evidence>
<comment type="similarity">
    <text evidence="11">Belongs to the SEDS family. FtsW subfamily.</text>
</comment>
<keyword evidence="6" id="KW-0573">Peptidoglycan synthesis</keyword>
<evidence type="ECO:0000256" key="14">
    <source>
        <dbReference type="ARBA" id="ARBA00044770"/>
    </source>
</evidence>
<evidence type="ECO:0000256" key="10">
    <source>
        <dbReference type="ARBA" id="ARBA00033270"/>
    </source>
</evidence>
<evidence type="ECO:0000256" key="16">
    <source>
        <dbReference type="SAM" id="Phobius"/>
    </source>
</evidence>
<evidence type="ECO:0000256" key="5">
    <source>
        <dbReference type="ARBA" id="ARBA00022960"/>
    </source>
</evidence>
<keyword evidence="17" id="KW-0131">Cell cycle</keyword>
<keyword evidence="18" id="KW-1185">Reference proteome</keyword>
<feature type="transmembrane region" description="Helical" evidence="16">
    <location>
        <begin position="307"/>
        <end position="326"/>
    </location>
</feature>
<feature type="transmembrane region" description="Helical" evidence="16">
    <location>
        <begin position="191"/>
        <end position="210"/>
    </location>
</feature>
<comment type="catalytic activity">
    <reaction evidence="15">
        <text>[GlcNAc-(1-&gt;4)-Mur2Ac(oyl-L-Ala-gamma-D-Glu-L-Lys-D-Ala-D-Ala)](n)-di-trans,octa-cis-undecaprenyl diphosphate + beta-D-GlcNAc-(1-&gt;4)-Mur2Ac(oyl-L-Ala-gamma-D-Glu-L-Lys-D-Ala-D-Ala)-di-trans,octa-cis-undecaprenyl diphosphate = [GlcNAc-(1-&gt;4)-Mur2Ac(oyl-L-Ala-gamma-D-Glu-L-Lys-D-Ala-D-Ala)](n+1)-di-trans,octa-cis-undecaprenyl diphosphate + di-trans,octa-cis-undecaprenyl diphosphate + H(+)</text>
        <dbReference type="Rhea" id="RHEA:23708"/>
        <dbReference type="Rhea" id="RHEA-COMP:9602"/>
        <dbReference type="Rhea" id="RHEA-COMP:9603"/>
        <dbReference type="ChEBI" id="CHEBI:15378"/>
        <dbReference type="ChEBI" id="CHEBI:58405"/>
        <dbReference type="ChEBI" id="CHEBI:60033"/>
        <dbReference type="ChEBI" id="CHEBI:78435"/>
        <dbReference type="EC" id="2.4.99.28"/>
    </reaction>
</comment>
<dbReference type="Pfam" id="PF01098">
    <property type="entry name" value="FTSW_RODA_SPOVE"/>
    <property type="match status" value="1"/>
</dbReference>
<dbReference type="EC" id="2.4.99.28" evidence="14"/>
<protein>
    <recommendedName>
        <fullName evidence="12">Probable peptidoglycan glycosyltransferase FtsW</fullName>
        <ecNumber evidence="14">2.4.99.28</ecNumber>
    </recommendedName>
    <alternativeName>
        <fullName evidence="13">Cell division protein FtsW</fullName>
    </alternativeName>
    <alternativeName>
        <fullName evidence="10">Cell wall polymerase</fullName>
    </alternativeName>
    <alternativeName>
        <fullName evidence="9">Peptidoglycan polymerase</fullName>
    </alternativeName>
</protein>
<sequence length="337" mass="36952">MSVSPVVAIQHGWSPFVLLKKHFIVMFPGLMVMMCASMMKKEGIIMSSILIAVFAWIALWLVFLFGSDIKGARRWISVCGFSLQPSEFLKTASVVLSAWLFTKRHLCHRYASTLILIFVMIFPLLLQPDIGMVFLITSVWFVQCFVAGLPIAWFAAGALFGVGAVGVAYCCFSHVAARINSFLFSGGCDKFGIHYQVIQALSAFSSGGWFGKGPGAGVVLNSIPDGHSDFIFAVAAEEFGMILCVIIILLYGIIVFRSLLHAMNRLDKFYSLACVGIAMQLLIQTFLNMGSVMRMIPTKGTTLPFVSYGGSSFLSLCFAMGVLLSLTRRQIMDIYSA</sequence>
<comment type="subcellular location">
    <subcellularLocation>
        <location evidence="1">Membrane</location>
        <topology evidence="1">Multi-pass membrane protein</topology>
    </subcellularLocation>
</comment>
<dbReference type="GO" id="GO:0051301">
    <property type="term" value="P:cell division"/>
    <property type="evidence" value="ECO:0007669"/>
    <property type="project" value="UniProtKB-KW"/>
</dbReference>
<keyword evidence="7 16" id="KW-1133">Transmembrane helix</keyword>
<keyword evidence="5" id="KW-0133">Cell shape</keyword>
<keyword evidence="4 16" id="KW-0812">Transmembrane</keyword>
<evidence type="ECO:0000256" key="2">
    <source>
        <dbReference type="ARBA" id="ARBA00022676"/>
    </source>
</evidence>
<keyword evidence="8 16" id="KW-0472">Membrane</keyword>
<gene>
    <name evidence="17" type="primary">ftsW</name>
    <name evidence="17" type="ORF">HYD_2320</name>
</gene>
<organism evidence="17 18">
    <name type="scientific">Candidatus Hydrogenosomobacter endosymbioticus</name>
    <dbReference type="NCBI Taxonomy" id="2558174"/>
    <lineage>
        <taxon>Bacteria</taxon>
        <taxon>Pseudomonadati</taxon>
        <taxon>Pseudomonadota</taxon>
        <taxon>Alphaproteobacteria</taxon>
        <taxon>Holosporales</taxon>
        <taxon>Holosporaceae</taxon>
        <taxon>Candidatus Hydrogenosomobacter</taxon>
    </lineage>
</organism>
<evidence type="ECO:0000313" key="17">
    <source>
        <dbReference type="EMBL" id="BDB96099.1"/>
    </source>
</evidence>
<evidence type="ECO:0000256" key="3">
    <source>
        <dbReference type="ARBA" id="ARBA00022679"/>
    </source>
</evidence>
<evidence type="ECO:0000256" key="15">
    <source>
        <dbReference type="ARBA" id="ARBA00049902"/>
    </source>
</evidence>
<feature type="transmembrane region" description="Helical" evidence="16">
    <location>
        <begin position="109"/>
        <end position="126"/>
    </location>
</feature>
<evidence type="ECO:0000256" key="8">
    <source>
        <dbReference type="ARBA" id="ARBA00023136"/>
    </source>
</evidence>
<accession>A0ABN6L2Z5</accession>
<dbReference type="InterPro" id="IPR001182">
    <property type="entry name" value="FtsW/RodA"/>
</dbReference>
<evidence type="ECO:0000256" key="6">
    <source>
        <dbReference type="ARBA" id="ARBA00022984"/>
    </source>
</evidence>
<dbReference type="EMBL" id="AP025225">
    <property type="protein sequence ID" value="BDB96099.1"/>
    <property type="molecule type" value="Genomic_DNA"/>
</dbReference>